<organism evidence="1">
    <name type="scientific">bioreactor metagenome</name>
    <dbReference type="NCBI Taxonomy" id="1076179"/>
    <lineage>
        <taxon>unclassified sequences</taxon>
        <taxon>metagenomes</taxon>
        <taxon>ecological metagenomes</taxon>
    </lineage>
</organism>
<dbReference type="Gene3D" id="2.30.110.20">
    <property type="entry name" value="Hcp1-like"/>
    <property type="match status" value="1"/>
</dbReference>
<sequence>MAVSRLNTPVANVAPEQRVGGVVDIYCKIDGIEGESQDSKHTGWIHVESIAGGVANAGAFAYGGGGGSGKAQWQDLTIRGRFDKCFATLMKKCAAGEHIPSVQISACKAGGEQQEFLNIRMDNVLISSLNLSGAESTEPMYDCGFNFQKIKVESRSQTNTGTMSGAVVAEWDVKLNK</sequence>
<dbReference type="InterPro" id="IPR008514">
    <property type="entry name" value="T6SS_Hcp"/>
</dbReference>
<comment type="caution">
    <text evidence="1">The sequence shown here is derived from an EMBL/GenBank/DDBJ whole genome shotgun (WGS) entry which is preliminary data.</text>
</comment>
<dbReference type="PANTHER" id="PTHR36152:SF5">
    <property type="entry name" value="PROTEIN HCP1"/>
    <property type="match status" value="1"/>
</dbReference>
<dbReference type="AlphaFoldDB" id="A0A645CS66"/>
<dbReference type="InterPro" id="IPR036624">
    <property type="entry name" value="Hcp1-lik_sf"/>
</dbReference>
<protein>
    <submittedName>
        <fullName evidence="1">Protein hcp1</fullName>
    </submittedName>
</protein>
<accession>A0A645CS66</accession>
<gene>
    <name evidence="1" type="primary">hcp1_1</name>
    <name evidence="1" type="ORF">SDC9_127013</name>
</gene>
<dbReference type="Pfam" id="PF05638">
    <property type="entry name" value="T6SS_HCP"/>
    <property type="match status" value="1"/>
</dbReference>
<proteinExistence type="predicted"/>
<name>A0A645CS66_9ZZZZ</name>
<dbReference type="InterPro" id="IPR053165">
    <property type="entry name" value="HSI-I_assembly_Hcp1"/>
</dbReference>
<dbReference type="EMBL" id="VSSQ01029724">
    <property type="protein sequence ID" value="MPM79970.1"/>
    <property type="molecule type" value="Genomic_DNA"/>
</dbReference>
<reference evidence="1" key="1">
    <citation type="submission" date="2019-08" db="EMBL/GenBank/DDBJ databases">
        <authorList>
            <person name="Kucharzyk K."/>
            <person name="Murdoch R.W."/>
            <person name="Higgins S."/>
            <person name="Loffler F."/>
        </authorList>
    </citation>
    <scope>NUCLEOTIDE SEQUENCE</scope>
</reference>
<evidence type="ECO:0000313" key="1">
    <source>
        <dbReference type="EMBL" id="MPM79970.1"/>
    </source>
</evidence>
<dbReference type="SUPFAM" id="SSF141452">
    <property type="entry name" value="Hcp1-like"/>
    <property type="match status" value="1"/>
</dbReference>
<dbReference type="PANTHER" id="PTHR36152">
    <property type="entry name" value="CYTOPLASMIC PROTEIN-RELATED"/>
    <property type="match status" value="1"/>
</dbReference>